<keyword evidence="6" id="KW-0808">Transferase</keyword>
<dbReference type="Proteomes" id="UP000012227">
    <property type="component" value="Unassembled WGS sequence"/>
</dbReference>
<reference evidence="21 22" key="1">
    <citation type="submission" date="2013-03" db="EMBL/GenBank/DDBJ databases">
        <authorList>
            <person name="Harkins D.M."/>
            <person name="Durkin A.S."/>
            <person name="Brinkac L.M."/>
            <person name="Haft D.H."/>
            <person name="Selengut J.D."/>
            <person name="Sanka R."/>
            <person name="DePew J."/>
            <person name="Purushe J."/>
            <person name="Galloway R.L."/>
            <person name="Vinetz J.M."/>
            <person name="Sutton G.G."/>
            <person name="Nierman W.C."/>
            <person name="Fouts D.E."/>
        </authorList>
    </citation>
    <scope>NUCLEOTIDE SEQUENCE [LARGE SCALE GENOMIC DNA]</scope>
    <source>
        <strain evidence="21 22">Waz Holland</strain>
    </source>
</reference>
<dbReference type="InterPro" id="IPR007895">
    <property type="entry name" value="MASE1"/>
</dbReference>
<dbReference type="PANTHER" id="PTHR43047">
    <property type="entry name" value="TWO-COMPONENT HISTIDINE PROTEIN KINASE"/>
    <property type="match status" value="1"/>
</dbReference>
<sequence length="912" mass="103936">MSAWNALIKNFVREFALQIFVFFLYLIVGKLSLNLSSIDGYSTPVWPPAGIALGFVLIFGNRVWPALFFGAYFTNTTYLPTSETWIQFLFSNPQNITISLGNSTSAILGSYLLKKYSSPNLNIFQANEILIFFILAGPITAIFSSVIGSLSLFYFNIIYFEFLFQTWITWWMGDSIGIIIFTPLLILIWKWYRGEEKLLRLIIFASATMSTFVFTLSIFFLTRNWEKEFIQYRIKSDGQITSTGIENRILENLRVVKGLGSFISLTEKLNRRYFDAFSKGIMEDSDCVTALSWNPLIRHSLRSVAEAKLRTDYPGSIGISVQKDKKLQPSPKYEEYVYIKYIYPYIENKQAIGFNLLSDSTRMEALFRATERQGIDMTGKISLVQSLDNNLGFLVLYPVTRWNGEFGFATAVIRIAAIIEKALIGNDQNHLCIKIEEVNTSSNIGIFSKECSHAEEKIFSDFYYERQMTIGSHILNIKTTATKEYFQMNLTNASRFLLIISSLLTGLLGILLLIIMGKEKSIQDIVEKRTFELEKANRVKSEFLANMSHEIRTPMNGVLGMLTLLEQTNIDAEQKDYIENAEKSVLSLLTIINDILDVSKLENKKLEIVPKPTNLNKLCKDVTQLFLADLKKKNLELHVNITGLDTNLYVLVDENRLRQILINLIANALKFTNVGSVYFDVNLSDDRNYIVFTVKDTGIGISEENISKLFNRFVQLEDSRTKKFEGSGLGLYISKQLIGLMGGEIKVQSILNEGSTFQFTLPFQETDQREVPLGNMNSKLIGNNKNFHILIAEDNLLNQKFILKIFQKEKIKVSVASNGLEVIQLLDKSLIHLEDRFDIILMDIQMPVLDGLEATKLIRKRNDSYRDIPIIAITANSMDSQLKEYLENGMNGYVKKPIILSELLSTIYQNLS</sequence>
<feature type="transmembrane region" description="Helical" evidence="17">
    <location>
        <begin position="129"/>
        <end position="155"/>
    </location>
</feature>
<evidence type="ECO:0000256" key="4">
    <source>
        <dbReference type="ARBA" id="ARBA00022475"/>
    </source>
</evidence>
<dbReference type="Pfam" id="PF02518">
    <property type="entry name" value="HATPase_c"/>
    <property type="match status" value="1"/>
</dbReference>
<keyword evidence="8" id="KW-0547">Nucleotide-binding</keyword>
<dbReference type="PROSITE" id="PS50110">
    <property type="entry name" value="RESPONSE_REGULATORY"/>
    <property type="match status" value="1"/>
</dbReference>
<keyword evidence="11 17" id="KW-1133">Transmembrane helix</keyword>
<dbReference type="InterPro" id="IPR042240">
    <property type="entry name" value="CHASE_sf"/>
</dbReference>
<evidence type="ECO:0000256" key="10">
    <source>
        <dbReference type="ARBA" id="ARBA00022840"/>
    </source>
</evidence>
<evidence type="ECO:0000256" key="5">
    <source>
        <dbReference type="ARBA" id="ARBA00022553"/>
    </source>
</evidence>
<dbReference type="Pfam" id="PF00512">
    <property type="entry name" value="HisKA"/>
    <property type="match status" value="1"/>
</dbReference>
<protein>
    <recommendedName>
        <fullName evidence="15">Sensory/regulatory protein RpfC</fullName>
        <ecNumber evidence="3">2.7.13.3</ecNumber>
    </recommendedName>
</protein>
<proteinExistence type="predicted"/>
<dbReference type="GO" id="GO:0005524">
    <property type="term" value="F:ATP binding"/>
    <property type="evidence" value="ECO:0007669"/>
    <property type="project" value="UniProtKB-KW"/>
</dbReference>
<dbReference type="GO" id="GO:0000155">
    <property type="term" value="F:phosphorelay sensor kinase activity"/>
    <property type="evidence" value="ECO:0007669"/>
    <property type="project" value="InterPro"/>
</dbReference>
<keyword evidence="7 17" id="KW-0812">Transmembrane</keyword>
<dbReference type="CDD" id="cd17546">
    <property type="entry name" value="REC_hyHK_CKI1_RcsC-like"/>
    <property type="match status" value="1"/>
</dbReference>
<evidence type="ECO:0000256" key="17">
    <source>
        <dbReference type="SAM" id="Phobius"/>
    </source>
</evidence>
<dbReference type="AlphaFoldDB" id="N1W4T0"/>
<keyword evidence="9" id="KW-0418">Kinase</keyword>
<evidence type="ECO:0000256" key="13">
    <source>
        <dbReference type="ARBA" id="ARBA00023136"/>
    </source>
</evidence>
<keyword evidence="13 17" id="KW-0472">Membrane</keyword>
<dbReference type="Gene3D" id="3.30.565.10">
    <property type="entry name" value="Histidine kinase-like ATPase, C-terminal domain"/>
    <property type="match status" value="1"/>
</dbReference>
<keyword evidence="10" id="KW-0067">ATP-binding</keyword>
<dbReference type="InterPro" id="IPR011006">
    <property type="entry name" value="CheY-like_superfamily"/>
</dbReference>
<keyword evidence="4" id="KW-1003">Cell membrane</keyword>
<comment type="caution">
    <text evidence="21">The sequence shown here is derived from an EMBL/GenBank/DDBJ whole genome shotgun (WGS) entry which is preliminary data.</text>
</comment>
<evidence type="ECO:0000256" key="14">
    <source>
        <dbReference type="ARBA" id="ARBA00064003"/>
    </source>
</evidence>
<accession>N1W4T0</accession>
<evidence type="ECO:0000259" key="20">
    <source>
        <dbReference type="PROSITE" id="PS50839"/>
    </source>
</evidence>
<dbReference type="InterPro" id="IPR003661">
    <property type="entry name" value="HisK_dim/P_dom"/>
</dbReference>
<feature type="transmembrane region" description="Helical" evidence="17">
    <location>
        <begin position="15"/>
        <end position="33"/>
    </location>
</feature>
<evidence type="ECO:0000256" key="8">
    <source>
        <dbReference type="ARBA" id="ARBA00022741"/>
    </source>
</evidence>
<keyword evidence="12" id="KW-0902">Two-component regulatory system</keyword>
<evidence type="ECO:0000313" key="21">
    <source>
        <dbReference type="EMBL" id="EMY71259.1"/>
    </source>
</evidence>
<dbReference type="InterPro" id="IPR005467">
    <property type="entry name" value="His_kinase_dom"/>
</dbReference>
<dbReference type="InterPro" id="IPR036097">
    <property type="entry name" value="HisK_dim/P_sf"/>
</dbReference>
<evidence type="ECO:0000256" key="11">
    <source>
        <dbReference type="ARBA" id="ARBA00022989"/>
    </source>
</evidence>
<dbReference type="CDD" id="cd00082">
    <property type="entry name" value="HisKA"/>
    <property type="match status" value="1"/>
</dbReference>
<dbReference type="InterPro" id="IPR001789">
    <property type="entry name" value="Sig_transdc_resp-reg_receiver"/>
</dbReference>
<feature type="domain" description="Response regulatory" evidence="19">
    <location>
        <begin position="788"/>
        <end position="911"/>
    </location>
</feature>
<evidence type="ECO:0000256" key="3">
    <source>
        <dbReference type="ARBA" id="ARBA00012438"/>
    </source>
</evidence>
<feature type="transmembrane region" description="Helical" evidence="17">
    <location>
        <begin position="45"/>
        <end position="64"/>
    </location>
</feature>
<evidence type="ECO:0000256" key="9">
    <source>
        <dbReference type="ARBA" id="ARBA00022777"/>
    </source>
</evidence>
<dbReference type="PANTHER" id="PTHR43047:SF72">
    <property type="entry name" value="OSMOSENSING HISTIDINE PROTEIN KINASE SLN1"/>
    <property type="match status" value="1"/>
</dbReference>
<gene>
    <name evidence="21" type="ORF">LEP1GSC199_3744</name>
</gene>
<evidence type="ECO:0000259" key="18">
    <source>
        <dbReference type="PROSITE" id="PS50109"/>
    </source>
</evidence>
<evidence type="ECO:0000256" key="6">
    <source>
        <dbReference type="ARBA" id="ARBA00022679"/>
    </source>
</evidence>
<feature type="domain" description="CHASE" evidence="20">
    <location>
        <begin position="265"/>
        <end position="423"/>
    </location>
</feature>
<dbReference type="InterPro" id="IPR003594">
    <property type="entry name" value="HATPase_dom"/>
</dbReference>
<dbReference type="PRINTS" id="PR00344">
    <property type="entry name" value="BCTRLSENSOR"/>
</dbReference>
<dbReference type="Gene3D" id="3.30.450.350">
    <property type="entry name" value="CHASE domain"/>
    <property type="match status" value="1"/>
</dbReference>
<dbReference type="SMART" id="SM00387">
    <property type="entry name" value="HATPase_c"/>
    <property type="match status" value="1"/>
</dbReference>
<dbReference type="SUPFAM" id="SSF47384">
    <property type="entry name" value="Homodimeric domain of signal transducing histidine kinase"/>
    <property type="match status" value="1"/>
</dbReference>
<dbReference type="GO" id="GO:0009927">
    <property type="term" value="F:histidine phosphotransfer kinase activity"/>
    <property type="evidence" value="ECO:0007669"/>
    <property type="project" value="TreeGrafter"/>
</dbReference>
<dbReference type="Pfam" id="PF05231">
    <property type="entry name" value="MASE1"/>
    <property type="match status" value="1"/>
</dbReference>
<dbReference type="CDD" id="cd16922">
    <property type="entry name" value="HATPase_EvgS-ArcB-TorS-like"/>
    <property type="match status" value="1"/>
</dbReference>
<dbReference type="EC" id="2.7.13.3" evidence="3"/>
<evidence type="ECO:0000313" key="22">
    <source>
        <dbReference type="Proteomes" id="UP000012227"/>
    </source>
</evidence>
<comment type="subcellular location">
    <subcellularLocation>
        <location evidence="2">Cell membrane</location>
        <topology evidence="2">Multi-pass membrane protein</topology>
    </subcellularLocation>
</comment>
<dbReference type="FunFam" id="3.30.565.10:FF:000010">
    <property type="entry name" value="Sensor histidine kinase RcsC"/>
    <property type="match status" value="1"/>
</dbReference>
<evidence type="ECO:0000256" key="16">
    <source>
        <dbReference type="PROSITE-ProRule" id="PRU00169"/>
    </source>
</evidence>
<evidence type="ECO:0000256" key="1">
    <source>
        <dbReference type="ARBA" id="ARBA00000085"/>
    </source>
</evidence>
<dbReference type="FunFam" id="1.10.287.130:FF:000002">
    <property type="entry name" value="Two-component osmosensing histidine kinase"/>
    <property type="match status" value="1"/>
</dbReference>
<dbReference type="InterPro" id="IPR006189">
    <property type="entry name" value="CHASE_dom"/>
</dbReference>
<dbReference type="SUPFAM" id="SSF55874">
    <property type="entry name" value="ATPase domain of HSP90 chaperone/DNA topoisomerase II/histidine kinase"/>
    <property type="match status" value="1"/>
</dbReference>
<evidence type="ECO:0000259" key="19">
    <source>
        <dbReference type="PROSITE" id="PS50110"/>
    </source>
</evidence>
<dbReference type="PROSITE" id="PS50839">
    <property type="entry name" value="CHASE"/>
    <property type="match status" value="1"/>
</dbReference>
<feature type="transmembrane region" description="Helical" evidence="17">
    <location>
        <begin position="496"/>
        <end position="516"/>
    </location>
</feature>
<dbReference type="SUPFAM" id="SSF52172">
    <property type="entry name" value="CheY-like"/>
    <property type="match status" value="1"/>
</dbReference>
<dbReference type="Gene3D" id="1.10.287.130">
    <property type="match status" value="1"/>
</dbReference>
<feature type="domain" description="Histidine kinase" evidence="18">
    <location>
        <begin position="546"/>
        <end position="765"/>
    </location>
</feature>
<dbReference type="EMBL" id="AOGY02000014">
    <property type="protein sequence ID" value="EMY71259.1"/>
    <property type="molecule type" value="Genomic_DNA"/>
</dbReference>
<evidence type="ECO:0000256" key="7">
    <source>
        <dbReference type="ARBA" id="ARBA00022692"/>
    </source>
</evidence>
<dbReference type="SMART" id="SM00388">
    <property type="entry name" value="HisKA"/>
    <property type="match status" value="1"/>
</dbReference>
<organism evidence="21 22">
    <name type="scientific">Leptospira vanthielii serovar Holland str. Waz Holland = ATCC 700522</name>
    <dbReference type="NCBI Taxonomy" id="1218591"/>
    <lineage>
        <taxon>Bacteria</taxon>
        <taxon>Pseudomonadati</taxon>
        <taxon>Spirochaetota</taxon>
        <taxon>Spirochaetia</taxon>
        <taxon>Leptospirales</taxon>
        <taxon>Leptospiraceae</taxon>
        <taxon>Leptospira</taxon>
    </lineage>
</organism>
<dbReference type="Gene3D" id="3.40.50.2300">
    <property type="match status" value="1"/>
</dbReference>
<evidence type="ECO:0000256" key="2">
    <source>
        <dbReference type="ARBA" id="ARBA00004651"/>
    </source>
</evidence>
<dbReference type="InterPro" id="IPR004358">
    <property type="entry name" value="Sig_transdc_His_kin-like_C"/>
</dbReference>
<feature type="transmembrane region" description="Helical" evidence="17">
    <location>
        <begin position="198"/>
        <end position="221"/>
    </location>
</feature>
<dbReference type="InterPro" id="IPR036890">
    <property type="entry name" value="HATPase_C_sf"/>
</dbReference>
<dbReference type="SMART" id="SM00448">
    <property type="entry name" value="REC"/>
    <property type="match status" value="1"/>
</dbReference>
<dbReference type="SMART" id="SM01079">
    <property type="entry name" value="CHASE"/>
    <property type="match status" value="1"/>
</dbReference>
<evidence type="ECO:0000256" key="12">
    <source>
        <dbReference type="ARBA" id="ARBA00023012"/>
    </source>
</evidence>
<dbReference type="Pfam" id="PF03924">
    <property type="entry name" value="CHASE"/>
    <property type="match status" value="1"/>
</dbReference>
<keyword evidence="5 16" id="KW-0597">Phosphoprotein</keyword>
<feature type="modified residue" description="4-aspartylphosphate" evidence="16">
    <location>
        <position position="843"/>
    </location>
</feature>
<name>N1W4T0_9LEPT</name>
<dbReference type="GO" id="GO:0005886">
    <property type="term" value="C:plasma membrane"/>
    <property type="evidence" value="ECO:0007669"/>
    <property type="project" value="UniProtKB-SubCell"/>
</dbReference>
<dbReference type="PROSITE" id="PS50109">
    <property type="entry name" value="HIS_KIN"/>
    <property type="match status" value="1"/>
</dbReference>
<feature type="transmembrane region" description="Helical" evidence="17">
    <location>
        <begin position="167"/>
        <end position="192"/>
    </location>
</feature>
<dbReference type="STRING" id="1218591.LEP1GSC199_3744"/>
<evidence type="ECO:0000256" key="15">
    <source>
        <dbReference type="ARBA" id="ARBA00068150"/>
    </source>
</evidence>
<comment type="catalytic activity">
    <reaction evidence="1">
        <text>ATP + protein L-histidine = ADP + protein N-phospho-L-histidine.</text>
        <dbReference type="EC" id="2.7.13.3"/>
    </reaction>
</comment>
<dbReference type="RefSeq" id="WP_002976838.1">
    <property type="nucleotide sequence ID" value="NZ_AOGY02000014.1"/>
</dbReference>
<comment type="subunit">
    <text evidence="14">At low DSF concentrations, interacts with RpfF.</text>
</comment>
<dbReference type="Pfam" id="PF00072">
    <property type="entry name" value="Response_reg"/>
    <property type="match status" value="1"/>
</dbReference>